<keyword evidence="3 5" id="KW-1133">Transmembrane helix</keyword>
<keyword evidence="8" id="KW-1185">Reference proteome</keyword>
<evidence type="ECO:0000256" key="5">
    <source>
        <dbReference type="SAM" id="Phobius"/>
    </source>
</evidence>
<dbReference type="InterPro" id="IPR007568">
    <property type="entry name" value="RTA1"/>
</dbReference>
<evidence type="ECO:0000256" key="4">
    <source>
        <dbReference type="ARBA" id="ARBA00023136"/>
    </source>
</evidence>
<dbReference type="Proteomes" id="UP000799764">
    <property type="component" value="Unassembled WGS sequence"/>
</dbReference>
<dbReference type="PANTHER" id="PTHR31465">
    <property type="entry name" value="PROTEIN RTA1-RELATED"/>
    <property type="match status" value="1"/>
</dbReference>
<dbReference type="Pfam" id="PF04479">
    <property type="entry name" value="RTA1"/>
    <property type="match status" value="2"/>
</dbReference>
<evidence type="ECO:0000256" key="6">
    <source>
        <dbReference type="SAM" id="SignalP"/>
    </source>
</evidence>
<evidence type="ECO:0000313" key="8">
    <source>
        <dbReference type="Proteomes" id="UP000799764"/>
    </source>
</evidence>
<evidence type="ECO:0000256" key="3">
    <source>
        <dbReference type="ARBA" id="ARBA00022989"/>
    </source>
</evidence>
<gene>
    <name evidence="7" type="ORF">P171DRAFT_431032</name>
</gene>
<dbReference type="AlphaFoldDB" id="A0A9P4PM24"/>
<proteinExistence type="predicted"/>
<feature type="signal peptide" evidence="6">
    <location>
        <begin position="1"/>
        <end position="23"/>
    </location>
</feature>
<sequence>MRNGSPYLLQLMLILASAPLLSASIYMTLGRLVDAVCGERAHCCTEYISVGGVSGGDDRKLYTTEVFLYAFDASLMFAVVIISAAVHPGMLLRATRKKERGITLL</sequence>
<dbReference type="PANTHER" id="PTHR31465:SF1">
    <property type="entry name" value="PROTEIN RTA1-RELATED"/>
    <property type="match status" value="1"/>
</dbReference>
<comment type="caution">
    <text evidence="7">The sequence shown here is derived from an EMBL/GenBank/DDBJ whole genome shotgun (WGS) entry which is preliminary data.</text>
</comment>
<accession>A0A9P4PM24</accession>
<keyword evidence="6" id="KW-0732">Signal</keyword>
<reference evidence="7" key="1">
    <citation type="journal article" date="2020" name="Stud. Mycol.">
        <title>101 Dothideomycetes genomes: a test case for predicting lifestyles and emergence of pathogens.</title>
        <authorList>
            <person name="Haridas S."/>
            <person name="Albert R."/>
            <person name="Binder M."/>
            <person name="Bloem J."/>
            <person name="Labutti K."/>
            <person name="Salamov A."/>
            <person name="Andreopoulos B."/>
            <person name="Baker S."/>
            <person name="Barry K."/>
            <person name="Bills G."/>
            <person name="Bluhm B."/>
            <person name="Cannon C."/>
            <person name="Castanera R."/>
            <person name="Culley D."/>
            <person name="Daum C."/>
            <person name="Ezra D."/>
            <person name="Gonzalez J."/>
            <person name="Henrissat B."/>
            <person name="Kuo A."/>
            <person name="Liang C."/>
            <person name="Lipzen A."/>
            <person name="Lutzoni F."/>
            <person name="Magnuson J."/>
            <person name="Mondo S."/>
            <person name="Nolan M."/>
            <person name="Ohm R."/>
            <person name="Pangilinan J."/>
            <person name="Park H.-J."/>
            <person name="Ramirez L."/>
            <person name="Alfaro M."/>
            <person name="Sun H."/>
            <person name="Tritt A."/>
            <person name="Yoshinaga Y."/>
            <person name="Zwiers L.-H."/>
            <person name="Turgeon B."/>
            <person name="Goodwin S."/>
            <person name="Spatafora J."/>
            <person name="Crous P."/>
            <person name="Grigoriev I."/>
        </authorList>
    </citation>
    <scope>NUCLEOTIDE SEQUENCE</scope>
    <source>
        <strain evidence="7">CBS 690.94</strain>
    </source>
</reference>
<dbReference type="OrthoDB" id="3358017at2759"/>
<comment type="subcellular location">
    <subcellularLocation>
        <location evidence="1">Membrane</location>
        <topology evidence="1">Multi-pass membrane protein</topology>
    </subcellularLocation>
</comment>
<feature type="transmembrane region" description="Helical" evidence="5">
    <location>
        <begin position="66"/>
        <end position="92"/>
    </location>
</feature>
<feature type="chain" id="PRO_5040439094" evidence="6">
    <location>
        <begin position="24"/>
        <end position="105"/>
    </location>
</feature>
<keyword evidence="4 5" id="KW-0472">Membrane</keyword>
<keyword evidence="2 5" id="KW-0812">Transmembrane</keyword>
<evidence type="ECO:0000313" key="7">
    <source>
        <dbReference type="EMBL" id="KAF2445638.1"/>
    </source>
</evidence>
<name>A0A9P4PM24_9PLEO</name>
<protein>
    <submittedName>
        <fullName evidence="7">Uncharacterized protein</fullName>
    </submittedName>
</protein>
<dbReference type="EMBL" id="MU001499">
    <property type="protein sequence ID" value="KAF2445638.1"/>
    <property type="molecule type" value="Genomic_DNA"/>
</dbReference>
<dbReference type="GO" id="GO:0016020">
    <property type="term" value="C:membrane"/>
    <property type="evidence" value="ECO:0007669"/>
    <property type="project" value="UniProtKB-SubCell"/>
</dbReference>
<organism evidence="7 8">
    <name type="scientific">Karstenula rhodostoma CBS 690.94</name>
    <dbReference type="NCBI Taxonomy" id="1392251"/>
    <lineage>
        <taxon>Eukaryota</taxon>
        <taxon>Fungi</taxon>
        <taxon>Dikarya</taxon>
        <taxon>Ascomycota</taxon>
        <taxon>Pezizomycotina</taxon>
        <taxon>Dothideomycetes</taxon>
        <taxon>Pleosporomycetidae</taxon>
        <taxon>Pleosporales</taxon>
        <taxon>Massarineae</taxon>
        <taxon>Didymosphaeriaceae</taxon>
        <taxon>Karstenula</taxon>
    </lineage>
</organism>
<evidence type="ECO:0000256" key="1">
    <source>
        <dbReference type="ARBA" id="ARBA00004141"/>
    </source>
</evidence>
<evidence type="ECO:0000256" key="2">
    <source>
        <dbReference type="ARBA" id="ARBA00022692"/>
    </source>
</evidence>